<dbReference type="Proteomes" id="UP000189911">
    <property type="component" value="Chromosome E"/>
</dbReference>
<feature type="domain" description="Enoyl reductase (ER)" evidence="1">
    <location>
        <begin position="14"/>
        <end position="366"/>
    </location>
</feature>
<dbReference type="SUPFAM" id="SSF50129">
    <property type="entry name" value="GroES-like"/>
    <property type="match status" value="1"/>
</dbReference>
<dbReference type="InterPro" id="IPR011032">
    <property type="entry name" value="GroES-like_sf"/>
</dbReference>
<dbReference type="PANTHER" id="PTHR45348:SF2">
    <property type="entry name" value="ZINC-TYPE ALCOHOL DEHYDROGENASE-LIKE PROTEIN C2E1P3.01"/>
    <property type="match status" value="1"/>
</dbReference>
<dbReference type="EMBL" id="LT598451">
    <property type="protein sequence ID" value="SCU96067.1"/>
    <property type="molecule type" value="Genomic_DNA"/>
</dbReference>
<dbReference type="Gene3D" id="3.40.50.720">
    <property type="entry name" value="NAD(P)-binding Rossmann-like Domain"/>
    <property type="match status" value="1"/>
</dbReference>
<sequence length="368" mass="39848">MAIPQTMKAVVVEGDKAIVKNDVAVPKVFGTQFLVKVKAAAANPTDWKHVDFKIAPQGSILGCDSAGEIVELGPDVDRTRFAVGQTVVGVVHGGSVKFPENGGFAEYALLDSLLSYQLDLTPSKAKHIPEGPVKNFESAASLPVSLLTASAVLDVHLGSKWEWEPKSPQHDFPLLIWGGATGVGQLLIQVAKQIHAYSKIVVVASKKHDSVLKQYGADDTFDYHDSDVIEQLHNKYGGFKHLVDCVSNPGTFEQVYECASSNATIVPLMLFSEDAIPEAKRKQGIKVDPALLYLVSGQEIPFGSVTVPARPEYRTETAKFIKFSEPRLKNGKLHHIPIKISDGIVSVPKIMEDVKQGVNSGEKLVASF</sequence>
<name>A0A1G4JY45_9SACH</name>
<dbReference type="Pfam" id="PF08240">
    <property type="entry name" value="ADH_N"/>
    <property type="match status" value="1"/>
</dbReference>
<dbReference type="InterPro" id="IPR047122">
    <property type="entry name" value="Trans-enoyl_RdTase-like"/>
</dbReference>
<dbReference type="AlphaFoldDB" id="A0A1G4JY45"/>
<evidence type="ECO:0000313" key="2">
    <source>
        <dbReference type="EMBL" id="SCU96067.1"/>
    </source>
</evidence>
<dbReference type="InterPro" id="IPR013154">
    <property type="entry name" value="ADH-like_N"/>
</dbReference>
<evidence type="ECO:0000259" key="1">
    <source>
        <dbReference type="SMART" id="SM00829"/>
    </source>
</evidence>
<gene>
    <name evidence="2" type="ORF">LANO_0E12354G</name>
</gene>
<dbReference type="GO" id="GO:0016651">
    <property type="term" value="F:oxidoreductase activity, acting on NAD(P)H"/>
    <property type="evidence" value="ECO:0007669"/>
    <property type="project" value="InterPro"/>
</dbReference>
<evidence type="ECO:0000313" key="3">
    <source>
        <dbReference type="Proteomes" id="UP000189911"/>
    </source>
</evidence>
<dbReference type="SMART" id="SM00829">
    <property type="entry name" value="PKS_ER"/>
    <property type="match status" value="1"/>
</dbReference>
<dbReference type="SUPFAM" id="SSF51735">
    <property type="entry name" value="NAD(P)-binding Rossmann-fold domains"/>
    <property type="match status" value="1"/>
</dbReference>
<keyword evidence="3" id="KW-1185">Reference proteome</keyword>
<reference evidence="3" key="1">
    <citation type="submission" date="2016-03" db="EMBL/GenBank/DDBJ databases">
        <authorList>
            <person name="Devillers Hugo."/>
        </authorList>
    </citation>
    <scope>NUCLEOTIDE SEQUENCE [LARGE SCALE GENOMIC DNA]</scope>
</reference>
<dbReference type="CDD" id="cd08249">
    <property type="entry name" value="enoyl_reductase_like"/>
    <property type="match status" value="1"/>
</dbReference>
<dbReference type="Pfam" id="PF00107">
    <property type="entry name" value="ADH_zinc_N"/>
    <property type="match status" value="1"/>
</dbReference>
<protein>
    <submittedName>
        <fullName evidence="2">LANO_0E12354g1_1</fullName>
    </submittedName>
</protein>
<organism evidence="2 3">
    <name type="scientific">Lachancea nothofagi CBS 11611</name>
    <dbReference type="NCBI Taxonomy" id="1266666"/>
    <lineage>
        <taxon>Eukaryota</taxon>
        <taxon>Fungi</taxon>
        <taxon>Dikarya</taxon>
        <taxon>Ascomycota</taxon>
        <taxon>Saccharomycotina</taxon>
        <taxon>Saccharomycetes</taxon>
        <taxon>Saccharomycetales</taxon>
        <taxon>Saccharomycetaceae</taxon>
        <taxon>Lachancea</taxon>
    </lineage>
</organism>
<dbReference type="InterPro" id="IPR020843">
    <property type="entry name" value="ER"/>
</dbReference>
<accession>A0A1G4JY45</accession>
<dbReference type="OrthoDB" id="9992527at2759"/>
<dbReference type="Gene3D" id="3.90.180.10">
    <property type="entry name" value="Medium-chain alcohol dehydrogenases, catalytic domain"/>
    <property type="match status" value="1"/>
</dbReference>
<dbReference type="PANTHER" id="PTHR45348">
    <property type="entry name" value="HYPOTHETICAL OXIDOREDUCTASE (EUROFUNG)"/>
    <property type="match status" value="1"/>
</dbReference>
<dbReference type="InterPro" id="IPR013149">
    <property type="entry name" value="ADH-like_C"/>
</dbReference>
<dbReference type="InterPro" id="IPR036291">
    <property type="entry name" value="NAD(P)-bd_dom_sf"/>
</dbReference>
<proteinExistence type="predicted"/>